<feature type="region of interest" description="Disordered" evidence="1">
    <location>
        <begin position="334"/>
        <end position="459"/>
    </location>
</feature>
<feature type="compositionally biased region" description="Pro residues" evidence="1">
    <location>
        <begin position="383"/>
        <end position="394"/>
    </location>
</feature>
<feature type="compositionally biased region" description="Polar residues" evidence="1">
    <location>
        <begin position="395"/>
        <end position="404"/>
    </location>
</feature>
<feature type="compositionally biased region" description="Polar residues" evidence="1">
    <location>
        <begin position="203"/>
        <end position="214"/>
    </location>
</feature>
<feature type="compositionally biased region" description="Basic residues" evidence="1">
    <location>
        <begin position="132"/>
        <end position="150"/>
    </location>
</feature>
<organism evidence="2">
    <name type="scientific">Taenia asiatica</name>
    <name type="common">Asian tapeworm</name>
    <dbReference type="NCBI Taxonomy" id="60517"/>
    <lineage>
        <taxon>Eukaryota</taxon>
        <taxon>Metazoa</taxon>
        <taxon>Spiralia</taxon>
        <taxon>Lophotrochozoa</taxon>
        <taxon>Platyhelminthes</taxon>
        <taxon>Cestoda</taxon>
        <taxon>Eucestoda</taxon>
        <taxon>Cyclophyllidea</taxon>
        <taxon>Taeniidae</taxon>
        <taxon>Taenia</taxon>
    </lineage>
</organism>
<feature type="compositionally biased region" description="Polar residues" evidence="1">
    <location>
        <begin position="492"/>
        <end position="505"/>
    </location>
</feature>
<protein>
    <submittedName>
        <fullName evidence="2">SH319 protein</fullName>
    </submittedName>
</protein>
<reference evidence="2" key="1">
    <citation type="submission" date="2016-04" db="UniProtKB">
        <authorList>
            <consortium name="WormBaseParasite"/>
        </authorList>
    </citation>
    <scope>IDENTIFICATION</scope>
</reference>
<dbReference type="AlphaFoldDB" id="A0A158R7C0"/>
<evidence type="ECO:0000256" key="1">
    <source>
        <dbReference type="SAM" id="MobiDB-lite"/>
    </source>
</evidence>
<feature type="compositionally biased region" description="Basic and acidic residues" evidence="1">
    <location>
        <begin position="163"/>
        <end position="174"/>
    </location>
</feature>
<sequence>LPETWYNLSLLPSTNSNAPFKAYMPVSMAANLGATQAQTQPPACNQCAVPPQNETKPEECVTKIIVSNFEGPLTVTCTDVTPKCPPNPIPPSMAQFAPSQTPMLCPEPFPTMGPYYRFPLEPHDPYRPLRSQSKRKTSKKRSKTPKKAKPHERDVHASMPWLERAESPSREGGGRKKSRSPSPSHSRSPRSKPLKSTGPAPPSTSTGRLSSATPTHLPPPPTVEQLQSAVLRPVQPRPKPYGIVTAQTLPLPVEPEKTIARERSKTPKRRVHPCHCMPMIYCMPSCPYPCHQLRSPRADRRIQRLLEICEGPSEQSNFSVLPNISTDYSHEMPPLKTVVKTSPPPQQPLHSQGPFWMRKVTDEEGGGDIKGGRPPSQRGAPLLQPPPPPPPPPQGSSTPSNPNRGNLAPRLGPKPTIQWPPRIRPGGSDKPTSPPIIEFGGVKRISESSDDCGGGGASQVEGSYEVIWEYFSENGGETDEEGGDREVEEMRSSQMIGPSSGSYYNVPSKAPPKVRLVPSSNVRQANIQCLAIRLTFRTFLTDAFGLLPDIMVAPNSDRLRALIMSNGR</sequence>
<feature type="region of interest" description="Disordered" evidence="1">
    <location>
        <begin position="474"/>
        <end position="505"/>
    </location>
</feature>
<dbReference type="WBParaSite" id="TASK_0000355601-mRNA-1">
    <property type="protein sequence ID" value="TASK_0000355601-mRNA-1"/>
    <property type="gene ID" value="TASK_0000355601"/>
</dbReference>
<feature type="region of interest" description="Disordered" evidence="1">
    <location>
        <begin position="120"/>
        <end position="223"/>
    </location>
</feature>
<evidence type="ECO:0000313" key="2">
    <source>
        <dbReference type="WBParaSite" id="TASK_0000355601-mRNA-1"/>
    </source>
</evidence>
<accession>A0A158R7C0</accession>
<proteinExistence type="predicted"/>
<name>A0A158R7C0_TAEAS</name>